<dbReference type="InterPro" id="IPR005302">
    <property type="entry name" value="MoCF_Sase_C"/>
</dbReference>
<keyword evidence="1" id="KW-0479">Metal-binding</keyword>
<dbReference type="OrthoDB" id="5238236at2759"/>
<dbReference type="Gene3D" id="2.40.30.10">
    <property type="entry name" value="Translation factors"/>
    <property type="match status" value="1"/>
</dbReference>
<accession>A0A0U1M933</accession>
<dbReference type="EMBL" id="CVMT01000011">
    <property type="protein sequence ID" value="CRG92075.1"/>
    <property type="molecule type" value="Genomic_DNA"/>
</dbReference>
<dbReference type="InterPro" id="IPR052353">
    <property type="entry name" value="Benzoxazolinone_Detox_Enz"/>
</dbReference>
<dbReference type="PROSITE" id="PS51384">
    <property type="entry name" value="FAD_FR"/>
    <property type="match status" value="1"/>
</dbReference>
<proteinExistence type="predicted"/>
<dbReference type="Pfam" id="PF00111">
    <property type="entry name" value="Fer2"/>
    <property type="match status" value="1"/>
</dbReference>
<evidence type="ECO:0000259" key="3">
    <source>
        <dbReference type="PROSITE" id="PS51085"/>
    </source>
</evidence>
<dbReference type="InterPro" id="IPR039261">
    <property type="entry name" value="FNR_nucleotide-bd"/>
</dbReference>
<dbReference type="InterPro" id="IPR006058">
    <property type="entry name" value="2Fe2S_fd_BS"/>
</dbReference>
<dbReference type="InterPro" id="IPR036010">
    <property type="entry name" value="2Fe-2S_ferredoxin-like_sf"/>
</dbReference>
<keyword evidence="7" id="KW-1185">Reference proteome</keyword>
<name>A0A0U1M933_TALIS</name>
<dbReference type="PROSITE" id="PS51340">
    <property type="entry name" value="MOSC"/>
    <property type="match status" value="1"/>
</dbReference>
<feature type="domain" description="FAD-binding FR-type" evidence="5">
    <location>
        <begin position="254"/>
        <end position="356"/>
    </location>
</feature>
<keyword evidence="1" id="KW-0408">Iron</keyword>
<dbReference type="SUPFAM" id="SSF63380">
    <property type="entry name" value="Riboflavin synthase domain-like"/>
    <property type="match status" value="1"/>
</dbReference>
<dbReference type="GO" id="GO:0030151">
    <property type="term" value="F:molybdenum ion binding"/>
    <property type="evidence" value="ECO:0007669"/>
    <property type="project" value="InterPro"/>
</dbReference>
<dbReference type="SUPFAM" id="SSF52343">
    <property type="entry name" value="Ferredoxin reductase-like, C-terminal NADP-linked domain"/>
    <property type="match status" value="1"/>
</dbReference>
<dbReference type="GO" id="GO:0030170">
    <property type="term" value="F:pyridoxal phosphate binding"/>
    <property type="evidence" value="ECO:0007669"/>
    <property type="project" value="InterPro"/>
</dbReference>
<evidence type="ECO:0000313" key="7">
    <source>
        <dbReference type="Proteomes" id="UP000054383"/>
    </source>
</evidence>
<dbReference type="Gene3D" id="3.40.50.80">
    <property type="entry name" value="Nucleotide-binding domain of ferredoxin-NADP reductase (FNR) module"/>
    <property type="match status" value="1"/>
</dbReference>
<dbReference type="Proteomes" id="UP000054383">
    <property type="component" value="Unassembled WGS sequence"/>
</dbReference>
<dbReference type="PANTHER" id="PTHR30212:SF2">
    <property type="entry name" value="PROTEIN YIIM"/>
    <property type="match status" value="1"/>
</dbReference>
<keyword evidence="1" id="KW-0001">2Fe-2S</keyword>
<dbReference type="OMA" id="WCHWGEN"/>
<dbReference type="PROSITE" id="PS51085">
    <property type="entry name" value="2FE2S_FER_2"/>
    <property type="match status" value="1"/>
</dbReference>
<evidence type="ECO:0000256" key="1">
    <source>
        <dbReference type="ARBA" id="ARBA00022714"/>
    </source>
</evidence>
<evidence type="ECO:0000313" key="6">
    <source>
        <dbReference type="EMBL" id="CRG92075.1"/>
    </source>
</evidence>
<dbReference type="Gene3D" id="2.40.33.20">
    <property type="entry name" value="PK beta-barrel domain-like"/>
    <property type="match status" value="1"/>
</dbReference>
<dbReference type="CDD" id="cd00207">
    <property type="entry name" value="fer2"/>
    <property type="match status" value="1"/>
</dbReference>
<feature type="domain" description="MOSC" evidence="4">
    <location>
        <begin position="33"/>
        <end position="189"/>
    </location>
</feature>
<evidence type="ECO:0000256" key="2">
    <source>
        <dbReference type="ARBA" id="ARBA00023014"/>
    </source>
</evidence>
<evidence type="ECO:0000259" key="4">
    <source>
        <dbReference type="PROSITE" id="PS51340"/>
    </source>
</evidence>
<gene>
    <name evidence="6" type="ORF">PISL3812_09130</name>
</gene>
<dbReference type="InterPro" id="IPR011037">
    <property type="entry name" value="Pyrv_Knase-like_insert_dom_sf"/>
</dbReference>
<dbReference type="PANTHER" id="PTHR30212">
    <property type="entry name" value="PROTEIN YIIM"/>
    <property type="match status" value="1"/>
</dbReference>
<dbReference type="STRING" id="28573.A0A0U1M933"/>
<reference evidence="6 7" key="1">
    <citation type="submission" date="2015-04" db="EMBL/GenBank/DDBJ databases">
        <authorList>
            <person name="Syromyatnikov M.Y."/>
            <person name="Popov V.N."/>
        </authorList>
    </citation>
    <scope>NUCLEOTIDE SEQUENCE [LARGE SCALE GENOMIC DNA]</scope>
    <source>
        <strain evidence="6">WF-38-12</strain>
    </source>
</reference>
<dbReference type="InterPro" id="IPR017938">
    <property type="entry name" value="Riboflavin_synthase-like_b-brl"/>
</dbReference>
<dbReference type="InterPro" id="IPR012675">
    <property type="entry name" value="Beta-grasp_dom_sf"/>
</dbReference>
<protein>
    <submittedName>
        <fullName evidence="6">Uncharacterized protein</fullName>
    </submittedName>
</protein>
<dbReference type="InterPro" id="IPR001041">
    <property type="entry name" value="2Fe-2S_ferredoxin-type"/>
</dbReference>
<keyword evidence="2" id="KW-0411">Iron-sulfur</keyword>
<dbReference type="Gene3D" id="3.10.20.30">
    <property type="match status" value="1"/>
</dbReference>
<dbReference type="SUPFAM" id="SSF54292">
    <property type="entry name" value="2Fe-2S ferredoxin-like"/>
    <property type="match status" value="1"/>
</dbReference>
<feature type="domain" description="2Fe-2S ferredoxin-type" evidence="3">
    <location>
        <begin position="525"/>
        <end position="604"/>
    </location>
</feature>
<organism evidence="6 7">
    <name type="scientific">Talaromyces islandicus</name>
    <name type="common">Penicillium islandicum</name>
    <dbReference type="NCBI Taxonomy" id="28573"/>
    <lineage>
        <taxon>Eukaryota</taxon>
        <taxon>Fungi</taxon>
        <taxon>Dikarya</taxon>
        <taxon>Ascomycota</taxon>
        <taxon>Pezizomycotina</taxon>
        <taxon>Eurotiomycetes</taxon>
        <taxon>Eurotiomycetidae</taxon>
        <taxon>Eurotiales</taxon>
        <taxon>Trichocomaceae</taxon>
        <taxon>Talaromyces</taxon>
        <taxon>Talaromyces sect. Islandici</taxon>
    </lineage>
</organism>
<evidence type="ECO:0000259" key="5">
    <source>
        <dbReference type="PROSITE" id="PS51384"/>
    </source>
</evidence>
<dbReference type="AlphaFoldDB" id="A0A0U1M933"/>
<sequence length="604" mass="66691">MTMTKLSVVAVSVGSPRDHSMKGHRVSSSIARKALPGRSPLHLTVSDGIQGNRTAAHDAQVYAFFSHHYDRWASSLGIPREDWNWCHWGENLTLTTDPPLDESEVRIGDVWRFGPSNLSDEDSEESTEEEGYGVELEVCGGRVPCSRLAWRCGQGEGWLKEVAESGNCGVYLRVRRGGQLAAGDVGQIVRTKDSEAMPVARIAQMAFGGDSPENRVTMGSLLRQKGLQRMNRIYLQRKLNLLRDKELKTKEGWPGWRPFELVRVQEETPDTKSFYLRPTDGKPLPPYSPGQFMTINLPEPCGLTRCWSLSQWSSDEEPTEYRLTVKRAGPASGFLHDATTPLGIKARAPAGLFTVDRNSLFARRQIYISAGIGLSPIAAMLQAHTLHDGLQKTPAICIHVTKNGSTLVFPELLRGLPSLIKVILFYTEPREGVDILGQDYHHKGRPDKNFWETLLEPDFFVDPMQITPIAIAGKFSDCYICGPPAFEADTRSYLKAAGVPDPCVRTESFVTQFSDEEPPEDLEEARICFTKSQKETQWVRDKSLTILEIAEQAGLEPPKGCEAGACGTCRSTLVSGKVVGGVQEDGGVHICVAKPATPVVEVEI</sequence>
<dbReference type="Pfam" id="PF03473">
    <property type="entry name" value="MOSC"/>
    <property type="match status" value="1"/>
</dbReference>
<dbReference type="GO" id="GO:0051537">
    <property type="term" value="F:2 iron, 2 sulfur cluster binding"/>
    <property type="evidence" value="ECO:0007669"/>
    <property type="project" value="UniProtKB-KW"/>
</dbReference>
<dbReference type="PROSITE" id="PS00197">
    <property type="entry name" value="2FE2S_FER_1"/>
    <property type="match status" value="1"/>
</dbReference>
<dbReference type="SUPFAM" id="SSF50800">
    <property type="entry name" value="PK beta-barrel domain-like"/>
    <property type="match status" value="1"/>
</dbReference>
<dbReference type="InterPro" id="IPR017927">
    <property type="entry name" value="FAD-bd_FR_type"/>
</dbReference>
<dbReference type="GO" id="GO:0016491">
    <property type="term" value="F:oxidoreductase activity"/>
    <property type="evidence" value="ECO:0007669"/>
    <property type="project" value="InterPro"/>
</dbReference>